<name>V5XCI4_MYCNE</name>
<keyword evidence="3" id="KW-0479">Metal-binding</keyword>
<dbReference type="GO" id="GO:0016705">
    <property type="term" value="F:oxidoreductase activity, acting on paired donors, with incorporation or reduction of molecular oxygen"/>
    <property type="evidence" value="ECO:0007669"/>
    <property type="project" value="UniProtKB-ARBA"/>
</dbReference>
<dbReference type="KEGG" id="mne:D174_16905"/>
<evidence type="ECO:0000256" key="9">
    <source>
        <dbReference type="SAM" id="MobiDB-lite"/>
    </source>
</evidence>
<keyword evidence="8" id="KW-0520">NAD</keyword>
<dbReference type="PROSITE" id="PS00570">
    <property type="entry name" value="RING_HYDROXYL_ALPHA"/>
    <property type="match status" value="1"/>
</dbReference>
<dbReference type="InterPro" id="IPR001663">
    <property type="entry name" value="Rng_hydr_dOase-A"/>
</dbReference>
<comment type="similarity">
    <text evidence="1">Belongs to the bacterial ring-hydroxylating dioxygenase alpha subunit family.</text>
</comment>
<dbReference type="AlphaFoldDB" id="V5XCI4"/>
<dbReference type="eggNOG" id="COG4638">
    <property type="taxonomic scope" value="Bacteria"/>
</dbReference>
<dbReference type="RefSeq" id="WP_019509762.1">
    <property type="nucleotide sequence ID" value="NC_023036.2"/>
</dbReference>
<dbReference type="GO" id="GO:0005506">
    <property type="term" value="F:iron ion binding"/>
    <property type="evidence" value="ECO:0007669"/>
    <property type="project" value="InterPro"/>
</dbReference>
<dbReference type="Gene3D" id="2.102.10.10">
    <property type="entry name" value="Rieske [2Fe-2S] iron-sulphur domain"/>
    <property type="match status" value="1"/>
</dbReference>
<dbReference type="SUPFAM" id="SSF50022">
    <property type="entry name" value="ISP domain"/>
    <property type="match status" value="1"/>
</dbReference>
<dbReference type="InterPro" id="IPR015881">
    <property type="entry name" value="ARHD_Rieske_2Fe_2S"/>
</dbReference>
<dbReference type="InterPro" id="IPR036922">
    <property type="entry name" value="Rieske_2Fe-2S_sf"/>
</dbReference>
<dbReference type="EMBL" id="CP006936">
    <property type="protein sequence ID" value="AHC26140.1"/>
    <property type="molecule type" value="Genomic_DNA"/>
</dbReference>
<dbReference type="PROSITE" id="PS51296">
    <property type="entry name" value="RIESKE"/>
    <property type="match status" value="1"/>
</dbReference>
<accession>V5XCI4</accession>
<dbReference type="CDD" id="cd03469">
    <property type="entry name" value="Rieske_RO_Alpha_N"/>
    <property type="match status" value="1"/>
</dbReference>
<dbReference type="GeneID" id="43451146"/>
<dbReference type="GO" id="GO:0004497">
    <property type="term" value="F:monooxygenase activity"/>
    <property type="evidence" value="ECO:0007669"/>
    <property type="project" value="UniProtKB-ARBA"/>
</dbReference>
<dbReference type="InterPro" id="IPR017941">
    <property type="entry name" value="Rieske_2Fe-2S"/>
</dbReference>
<dbReference type="InterPro" id="IPR015879">
    <property type="entry name" value="Ring_hydroxy_dOase_asu_C_dom"/>
</dbReference>
<sequence>MSEYVVDDREMPCFRVARQTMVDPTILERERTLIFDKSWLYVGHESELAKPNSFKTRTLAGRPVIFTRDSRGQIRVWLNSCPHRGAMICREREGNARFHTCFYHGWSFNTAGEQVSTPGDESYGPNFDRPGLAKPPRLESYRGFVFASFDPDIVDLETYLAGAKEYLDLVADQSDMGMQVLEGTHEYSCKANWKLLVENSFDGYHAMTTHQRYFAMVIAARGSIDTSLIIGKDRGIDLGNGHAVIAAGPGGDQILGRPLSAAGQAERDARYAAIGEKYGTEWATRLRGQRNLVIFPNLVIIDLVMGVLIRKIDPITPDYMEVTAWHIVPPEEGAELRAQRLDNFLTFWGPSGLATPDDVEALESAQRAFATRKELPWSDISRGMSSRVNTSQDELQMRTWWRQWNRLITGEVLPDEEKDPMGLPWSGRRREPTVSHLPTPAP</sequence>
<keyword evidence="4 11" id="KW-0223">Dioxygenase</keyword>
<dbReference type="GO" id="GO:0051213">
    <property type="term" value="F:dioxygenase activity"/>
    <property type="evidence" value="ECO:0007669"/>
    <property type="project" value="UniProtKB-KW"/>
</dbReference>
<evidence type="ECO:0000256" key="3">
    <source>
        <dbReference type="ARBA" id="ARBA00022723"/>
    </source>
</evidence>
<organism evidence="11 12">
    <name type="scientific">Mycolicibacterium neoaurum VKM Ac-1815D</name>
    <dbReference type="NCBI Taxonomy" id="700508"/>
    <lineage>
        <taxon>Bacteria</taxon>
        <taxon>Bacillati</taxon>
        <taxon>Actinomycetota</taxon>
        <taxon>Actinomycetes</taxon>
        <taxon>Mycobacteriales</taxon>
        <taxon>Mycobacteriaceae</taxon>
        <taxon>Mycolicibacterium</taxon>
    </lineage>
</organism>
<evidence type="ECO:0000256" key="1">
    <source>
        <dbReference type="ARBA" id="ARBA00008751"/>
    </source>
</evidence>
<evidence type="ECO:0000256" key="8">
    <source>
        <dbReference type="ARBA" id="ARBA00023027"/>
    </source>
</evidence>
<evidence type="ECO:0000256" key="2">
    <source>
        <dbReference type="ARBA" id="ARBA00022714"/>
    </source>
</evidence>
<reference evidence="11 12" key="1">
    <citation type="journal article" date="2014" name="Genome Announc.">
        <title>Complete Genome Sequence of Sterol-Transforming Mycobacterium neoaurum Strain VKM Ac-1815D.</title>
        <authorList>
            <person name="Shtratnikova V.Y."/>
            <person name="Bragin E.Y."/>
            <person name="Dovbnya D.V."/>
            <person name="Pekov Y.A."/>
            <person name="Schelkunov M.I."/>
            <person name="Strizhov N."/>
            <person name="Ivashina T.V."/>
            <person name="Ashapkin V.V."/>
            <person name="Donova M.V."/>
        </authorList>
    </citation>
    <scope>NUCLEOTIDE SEQUENCE [LARGE SCALE GENOMIC DNA]</scope>
    <source>
        <strain evidence="11 12">VKM Ac-1815D</strain>
    </source>
</reference>
<evidence type="ECO:0000256" key="6">
    <source>
        <dbReference type="ARBA" id="ARBA00023004"/>
    </source>
</evidence>
<proteinExistence type="inferred from homology"/>
<dbReference type="Pfam" id="PF00848">
    <property type="entry name" value="Ring_hydroxyl_A"/>
    <property type="match status" value="1"/>
</dbReference>
<dbReference type="CDD" id="cd08879">
    <property type="entry name" value="RHO_alpha_C_AntDO-like"/>
    <property type="match status" value="1"/>
</dbReference>
<dbReference type="Gene3D" id="3.90.380.10">
    <property type="entry name" value="Naphthalene 1,2-dioxygenase Alpha Subunit, Chain A, domain 1"/>
    <property type="match status" value="1"/>
</dbReference>
<dbReference type="PANTHER" id="PTHR43756:SF1">
    <property type="entry name" value="3-PHENYLPROPIONATE_CINNAMIC ACID DIOXYGENASE SUBUNIT ALPHA"/>
    <property type="match status" value="1"/>
</dbReference>
<evidence type="ECO:0000313" key="12">
    <source>
        <dbReference type="Proteomes" id="UP000018763"/>
    </source>
</evidence>
<evidence type="ECO:0000313" key="11">
    <source>
        <dbReference type="EMBL" id="AHC26140.1"/>
    </source>
</evidence>
<gene>
    <name evidence="11" type="ORF">D174_16905</name>
</gene>
<dbReference type="HOGENOM" id="CLU_026244_4_0_11"/>
<keyword evidence="12" id="KW-1185">Reference proteome</keyword>
<feature type="region of interest" description="Disordered" evidence="9">
    <location>
        <begin position="413"/>
        <end position="442"/>
    </location>
</feature>
<keyword evidence="6" id="KW-0408">Iron</keyword>
<feature type="domain" description="Rieske" evidence="10">
    <location>
        <begin position="40"/>
        <end position="147"/>
    </location>
</feature>
<dbReference type="PRINTS" id="PR00090">
    <property type="entry name" value="RNGDIOXGNASE"/>
</dbReference>
<evidence type="ECO:0000256" key="5">
    <source>
        <dbReference type="ARBA" id="ARBA00023002"/>
    </source>
</evidence>
<evidence type="ECO:0000259" key="10">
    <source>
        <dbReference type="PROSITE" id="PS51296"/>
    </source>
</evidence>
<keyword evidence="2" id="KW-0001">2Fe-2S</keyword>
<dbReference type="Proteomes" id="UP000018763">
    <property type="component" value="Chromosome"/>
</dbReference>
<dbReference type="Pfam" id="PF00355">
    <property type="entry name" value="Rieske"/>
    <property type="match status" value="1"/>
</dbReference>
<evidence type="ECO:0000256" key="7">
    <source>
        <dbReference type="ARBA" id="ARBA00023014"/>
    </source>
</evidence>
<evidence type="ECO:0000256" key="4">
    <source>
        <dbReference type="ARBA" id="ARBA00022964"/>
    </source>
</evidence>
<keyword evidence="7" id="KW-0411">Iron-sulfur</keyword>
<keyword evidence="5" id="KW-0560">Oxidoreductase</keyword>
<dbReference type="PANTHER" id="PTHR43756">
    <property type="entry name" value="CHOLINE MONOOXYGENASE, CHLOROPLASTIC"/>
    <property type="match status" value="1"/>
</dbReference>
<dbReference type="GO" id="GO:0051537">
    <property type="term" value="F:2 iron, 2 sulfur cluster binding"/>
    <property type="evidence" value="ECO:0007669"/>
    <property type="project" value="UniProtKB-KW"/>
</dbReference>
<dbReference type="SUPFAM" id="SSF55961">
    <property type="entry name" value="Bet v1-like"/>
    <property type="match status" value="1"/>
</dbReference>
<protein>
    <submittedName>
        <fullName evidence="11">p-cumate dioxygenase large subunit (CmtAb)</fullName>
    </submittedName>
</protein>